<evidence type="ECO:0000313" key="3">
    <source>
        <dbReference type="Proteomes" id="UP001488805"/>
    </source>
</evidence>
<dbReference type="EMBL" id="JBCEZU010000329">
    <property type="protein sequence ID" value="KAK9520746.1"/>
    <property type="molecule type" value="Genomic_DNA"/>
</dbReference>
<dbReference type="AlphaFoldDB" id="A0AAW1EDK8"/>
<comment type="caution">
    <text evidence="2">The sequence shown here is derived from an EMBL/GenBank/DDBJ whole genome shotgun (WGS) entry which is preliminary data.</text>
</comment>
<evidence type="ECO:0000256" key="1">
    <source>
        <dbReference type="SAM" id="MobiDB-lite"/>
    </source>
</evidence>
<gene>
    <name evidence="2" type="ORF">VZT92_020615</name>
</gene>
<dbReference type="Proteomes" id="UP001488805">
    <property type="component" value="Unassembled WGS sequence"/>
</dbReference>
<accession>A0AAW1EDK8</accession>
<reference evidence="2 3" key="1">
    <citation type="journal article" date="2024" name="Genome Biol. Evol.">
        <title>Chromosome-level genome assembly of the viviparous eelpout Zoarces viviparus.</title>
        <authorList>
            <person name="Fuhrmann N."/>
            <person name="Brasseur M.V."/>
            <person name="Bakowski C.E."/>
            <person name="Podsiadlowski L."/>
            <person name="Prost S."/>
            <person name="Krehenwinkel H."/>
            <person name="Mayer C."/>
        </authorList>
    </citation>
    <scope>NUCLEOTIDE SEQUENCE [LARGE SCALE GENOMIC DNA]</scope>
    <source>
        <strain evidence="2">NO-MEL_2022_Ind0_liver</strain>
    </source>
</reference>
<protein>
    <submittedName>
        <fullName evidence="2">Uncharacterized protein</fullName>
    </submittedName>
</protein>
<sequence>MRPGYAWKDRERARGAEGMRGERGCGEEEEQRRGKGGGMKERGVWRQAQVCVTGKRRELGGCTAIGTAPVCVTVDIGLHVIGSVVPLW</sequence>
<proteinExistence type="predicted"/>
<name>A0AAW1EDK8_ZOAVI</name>
<organism evidence="2 3">
    <name type="scientific">Zoarces viviparus</name>
    <name type="common">Viviparous eelpout</name>
    <name type="synonym">Blennius viviparus</name>
    <dbReference type="NCBI Taxonomy" id="48416"/>
    <lineage>
        <taxon>Eukaryota</taxon>
        <taxon>Metazoa</taxon>
        <taxon>Chordata</taxon>
        <taxon>Craniata</taxon>
        <taxon>Vertebrata</taxon>
        <taxon>Euteleostomi</taxon>
        <taxon>Actinopterygii</taxon>
        <taxon>Neopterygii</taxon>
        <taxon>Teleostei</taxon>
        <taxon>Neoteleostei</taxon>
        <taxon>Acanthomorphata</taxon>
        <taxon>Eupercaria</taxon>
        <taxon>Perciformes</taxon>
        <taxon>Cottioidei</taxon>
        <taxon>Zoarcales</taxon>
        <taxon>Zoarcidae</taxon>
        <taxon>Zoarcinae</taxon>
        <taxon>Zoarces</taxon>
    </lineage>
</organism>
<feature type="compositionally biased region" description="Basic and acidic residues" evidence="1">
    <location>
        <begin position="7"/>
        <end position="41"/>
    </location>
</feature>
<evidence type="ECO:0000313" key="2">
    <source>
        <dbReference type="EMBL" id="KAK9520746.1"/>
    </source>
</evidence>
<feature type="region of interest" description="Disordered" evidence="1">
    <location>
        <begin position="1"/>
        <end position="41"/>
    </location>
</feature>
<keyword evidence="3" id="KW-1185">Reference proteome</keyword>